<sequence length="120" mass="14307">MTDKACSFCNKMFKVGKQWNYCSAECREEGRKINQAKHIAKNVIGLQHRFCKNCDRGFETTLRSLCCSPLCTKIYNREKEYRSRRSLKMERRRDETGKMISRRKVYTQTEKENGAWLDYS</sequence>
<accession>A0A6J5SIM7</accession>
<evidence type="ECO:0000313" key="1">
    <source>
        <dbReference type="EMBL" id="CAB4214123.1"/>
    </source>
</evidence>
<proteinExistence type="predicted"/>
<reference evidence="1" key="1">
    <citation type="submission" date="2020-05" db="EMBL/GenBank/DDBJ databases">
        <authorList>
            <person name="Chiriac C."/>
            <person name="Salcher M."/>
            <person name="Ghai R."/>
            <person name="Kavagutti S V."/>
        </authorList>
    </citation>
    <scope>NUCLEOTIDE SEQUENCE</scope>
</reference>
<name>A0A6J5SIM7_9CAUD</name>
<protein>
    <submittedName>
        <fullName evidence="1">Uncharacterized protein</fullName>
    </submittedName>
</protein>
<gene>
    <name evidence="1" type="ORF">UFOVP1454_21</name>
</gene>
<organism evidence="1">
    <name type="scientific">uncultured Caudovirales phage</name>
    <dbReference type="NCBI Taxonomy" id="2100421"/>
    <lineage>
        <taxon>Viruses</taxon>
        <taxon>Duplodnaviria</taxon>
        <taxon>Heunggongvirae</taxon>
        <taxon>Uroviricota</taxon>
        <taxon>Caudoviricetes</taxon>
        <taxon>Peduoviridae</taxon>
        <taxon>Maltschvirus</taxon>
        <taxon>Maltschvirus maltsch</taxon>
    </lineage>
</organism>
<dbReference type="EMBL" id="LR797414">
    <property type="protein sequence ID" value="CAB4214123.1"/>
    <property type="molecule type" value="Genomic_DNA"/>
</dbReference>